<dbReference type="CDD" id="cd00161">
    <property type="entry name" value="beta-trefoil_Ricin-like"/>
    <property type="match status" value="1"/>
</dbReference>
<dbReference type="InterPro" id="IPR035992">
    <property type="entry name" value="Ricin_B-like_lectins"/>
</dbReference>
<evidence type="ECO:0008006" key="4">
    <source>
        <dbReference type="Google" id="ProtNLM"/>
    </source>
</evidence>
<dbReference type="Gene3D" id="2.80.10.50">
    <property type="match status" value="1"/>
</dbReference>
<protein>
    <recommendedName>
        <fullName evidence="4">Ricin B lectin domain-containing protein</fullName>
    </recommendedName>
</protein>
<feature type="region of interest" description="Disordered" evidence="1">
    <location>
        <begin position="151"/>
        <end position="198"/>
    </location>
</feature>
<dbReference type="OrthoDB" id="3055873at2759"/>
<dbReference type="Proteomes" id="UP000307440">
    <property type="component" value="Unassembled WGS sequence"/>
</dbReference>
<evidence type="ECO:0000313" key="2">
    <source>
        <dbReference type="EMBL" id="TFK24322.1"/>
    </source>
</evidence>
<sequence length="228" mass="24404">MALVNGTYTINSPIGDGAFFLLFRDSEVGTPVRGRPYTGGAAHHWEITTTNTPRLYTVRNALSKHYIAYPGEDFILNSSNFTQNWYILPGESGDYLFSPDTQVVTTPNRTLVWNIAGGAPVSYAHIILYPTFDGAPNEVWDIRPVQLDGDGQPILSSTGEVGSPSPPPQQAQSQTLSRTVSPSVTPNSGNGGSAPRLESSSIHIKGGFVVKTAGLLMLGMLISQLGLV</sequence>
<reference evidence="2 3" key="1">
    <citation type="journal article" date="2019" name="Nat. Ecol. Evol.">
        <title>Megaphylogeny resolves global patterns of mushroom evolution.</title>
        <authorList>
            <person name="Varga T."/>
            <person name="Krizsan K."/>
            <person name="Foldi C."/>
            <person name="Dima B."/>
            <person name="Sanchez-Garcia M."/>
            <person name="Sanchez-Ramirez S."/>
            <person name="Szollosi G.J."/>
            <person name="Szarkandi J.G."/>
            <person name="Papp V."/>
            <person name="Albert L."/>
            <person name="Andreopoulos W."/>
            <person name="Angelini C."/>
            <person name="Antonin V."/>
            <person name="Barry K.W."/>
            <person name="Bougher N.L."/>
            <person name="Buchanan P."/>
            <person name="Buyck B."/>
            <person name="Bense V."/>
            <person name="Catcheside P."/>
            <person name="Chovatia M."/>
            <person name="Cooper J."/>
            <person name="Damon W."/>
            <person name="Desjardin D."/>
            <person name="Finy P."/>
            <person name="Geml J."/>
            <person name="Haridas S."/>
            <person name="Hughes K."/>
            <person name="Justo A."/>
            <person name="Karasinski D."/>
            <person name="Kautmanova I."/>
            <person name="Kiss B."/>
            <person name="Kocsube S."/>
            <person name="Kotiranta H."/>
            <person name="LaButti K.M."/>
            <person name="Lechner B.E."/>
            <person name="Liimatainen K."/>
            <person name="Lipzen A."/>
            <person name="Lukacs Z."/>
            <person name="Mihaltcheva S."/>
            <person name="Morgado L.N."/>
            <person name="Niskanen T."/>
            <person name="Noordeloos M.E."/>
            <person name="Ohm R.A."/>
            <person name="Ortiz-Santana B."/>
            <person name="Ovrebo C."/>
            <person name="Racz N."/>
            <person name="Riley R."/>
            <person name="Savchenko A."/>
            <person name="Shiryaev A."/>
            <person name="Soop K."/>
            <person name="Spirin V."/>
            <person name="Szebenyi C."/>
            <person name="Tomsovsky M."/>
            <person name="Tulloss R.E."/>
            <person name="Uehling J."/>
            <person name="Grigoriev I.V."/>
            <person name="Vagvolgyi C."/>
            <person name="Papp T."/>
            <person name="Martin F.M."/>
            <person name="Miettinen O."/>
            <person name="Hibbett D.S."/>
            <person name="Nagy L.G."/>
        </authorList>
    </citation>
    <scope>NUCLEOTIDE SEQUENCE [LARGE SCALE GENOMIC DNA]</scope>
    <source>
        <strain evidence="2 3">CBS 121175</strain>
    </source>
</reference>
<dbReference type="EMBL" id="ML210202">
    <property type="protein sequence ID" value="TFK24322.1"/>
    <property type="molecule type" value="Genomic_DNA"/>
</dbReference>
<proteinExistence type="predicted"/>
<organism evidence="2 3">
    <name type="scientific">Coprinopsis marcescibilis</name>
    <name type="common">Agaric fungus</name>
    <name type="synonym">Psathyrella marcescibilis</name>
    <dbReference type="NCBI Taxonomy" id="230819"/>
    <lineage>
        <taxon>Eukaryota</taxon>
        <taxon>Fungi</taxon>
        <taxon>Dikarya</taxon>
        <taxon>Basidiomycota</taxon>
        <taxon>Agaricomycotina</taxon>
        <taxon>Agaricomycetes</taxon>
        <taxon>Agaricomycetidae</taxon>
        <taxon>Agaricales</taxon>
        <taxon>Agaricineae</taxon>
        <taxon>Psathyrellaceae</taxon>
        <taxon>Coprinopsis</taxon>
    </lineage>
</organism>
<dbReference type="AlphaFoldDB" id="A0A5C3KV53"/>
<accession>A0A5C3KV53</accession>
<evidence type="ECO:0000256" key="1">
    <source>
        <dbReference type="SAM" id="MobiDB-lite"/>
    </source>
</evidence>
<gene>
    <name evidence="2" type="ORF">FA15DRAFT_756603</name>
</gene>
<name>A0A5C3KV53_COPMA</name>
<keyword evidence="3" id="KW-1185">Reference proteome</keyword>
<dbReference type="SUPFAM" id="SSF50370">
    <property type="entry name" value="Ricin B-like lectins"/>
    <property type="match status" value="1"/>
</dbReference>
<evidence type="ECO:0000313" key="3">
    <source>
        <dbReference type="Proteomes" id="UP000307440"/>
    </source>
</evidence>
<feature type="compositionally biased region" description="Polar residues" evidence="1">
    <location>
        <begin position="175"/>
        <end position="188"/>
    </location>
</feature>